<dbReference type="Gene3D" id="3.40.50.300">
    <property type="entry name" value="P-loop containing nucleotide triphosphate hydrolases"/>
    <property type="match status" value="1"/>
</dbReference>
<comment type="caution">
    <text evidence="2">The sequence shown here is derived from an EMBL/GenBank/DDBJ whole genome shotgun (WGS) entry which is preliminary data.</text>
</comment>
<feature type="region of interest" description="Disordered" evidence="1">
    <location>
        <begin position="120"/>
        <end position="175"/>
    </location>
</feature>
<evidence type="ECO:0000256" key="1">
    <source>
        <dbReference type="SAM" id="MobiDB-lite"/>
    </source>
</evidence>
<reference evidence="2" key="2">
    <citation type="submission" date="2020-09" db="EMBL/GenBank/DDBJ databases">
        <authorList>
            <person name="Sun Q."/>
            <person name="Ohkuma M."/>
        </authorList>
    </citation>
    <scope>NUCLEOTIDE SEQUENCE</scope>
    <source>
        <strain evidence="2">JCM 4815</strain>
    </source>
</reference>
<proteinExistence type="predicted"/>
<sequence length="565" mass="61604">MQKHQEGAEIVVAQPWKRPDLADQPDLKKLNDELHDLRLDAGLPSARAIRDRVGKDAQDYWIVNHQAVLDTFQKPDLPPWGRLELIARVLAEFARYSDVDAQVDRFKALWKQVVRETVAQASVHPPADTTASAGDGDVNDATAPSEGLPKQDAGAPSGQAAEEPPAGKETPANASQDSAQFNYAHESLKGLILNAAQALWHDKDALRVFLGVVRRSEGFVRMADAAEEQRPANATFYGVKSKEFEVDRSPARMELVTLHRRLDEHRLKRKWSFTDMEEQTGISSDAWIRWYTHDELPEREALVAFSHMASLTQEDHVLLLGLWDAAHDALEVQQRTASLPSSVNFDEAWTMRDPAAPRLWALAGVAGDNLAAYGPDLASGTAPAFVVAGPAKSGRSTALVNIARSLLASGAQLVLATPRPSPLGELADREGVVACFDQDNIGHDELEEALSVASAEEPVVVVMDDAEVLGECDAQRVLRNLLEHGFEEGIALVLAGDEDKLGPSYPWLGKAKRAHRGLLLSPQERHAGDWIGIKTGDSVVGRPLALGRGWLHLGDGKLMAVTVPR</sequence>
<organism evidence="2 3">
    <name type="scientific">Streptomyces poonensis</name>
    <dbReference type="NCBI Taxonomy" id="68255"/>
    <lineage>
        <taxon>Bacteria</taxon>
        <taxon>Bacillati</taxon>
        <taxon>Actinomycetota</taxon>
        <taxon>Actinomycetes</taxon>
        <taxon>Kitasatosporales</taxon>
        <taxon>Streptomycetaceae</taxon>
        <taxon>Streptomyces</taxon>
    </lineage>
</organism>
<reference evidence="2" key="1">
    <citation type="journal article" date="2014" name="Int. J. Syst. Evol. Microbiol.">
        <title>Complete genome sequence of Corynebacterium casei LMG S-19264T (=DSM 44701T), isolated from a smear-ripened cheese.</title>
        <authorList>
            <consortium name="US DOE Joint Genome Institute (JGI-PGF)"/>
            <person name="Walter F."/>
            <person name="Albersmeier A."/>
            <person name="Kalinowski J."/>
            <person name="Ruckert C."/>
        </authorList>
    </citation>
    <scope>NUCLEOTIDE SEQUENCE</scope>
    <source>
        <strain evidence="2">JCM 4815</strain>
    </source>
</reference>
<name>A0A918PAQ1_9ACTN</name>
<dbReference type="AlphaFoldDB" id="A0A918PAQ1"/>
<keyword evidence="3" id="KW-1185">Reference proteome</keyword>
<dbReference type="InterPro" id="IPR027417">
    <property type="entry name" value="P-loop_NTPase"/>
</dbReference>
<dbReference type="Proteomes" id="UP000622166">
    <property type="component" value="Unassembled WGS sequence"/>
</dbReference>
<protein>
    <submittedName>
        <fullName evidence="2">Uncharacterized protein</fullName>
    </submittedName>
</protein>
<accession>A0A918PAQ1</accession>
<evidence type="ECO:0000313" key="3">
    <source>
        <dbReference type="Proteomes" id="UP000622166"/>
    </source>
</evidence>
<evidence type="ECO:0000313" key="2">
    <source>
        <dbReference type="EMBL" id="GGY94219.1"/>
    </source>
</evidence>
<dbReference type="SUPFAM" id="SSF52540">
    <property type="entry name" value="P-loop containing nucleoside triphosphate hydrolases"/>
    <property type="match status" value="1"/>
</dbReference>
<gene>
    <name evidence="2" type="ORF">GCM10010365_11140</name>
</gene>
<dbReference type="EMBL" id="BMVW01000001">
    <property type="protein sequence ID" value="GGY94219.1"/>
    <property type="molecule type" value="Genomic_DNA"/>
</dbReference>